<dbReference type="PANTHER" id="PTHR23226:SF379">
    <property type="entry name" value="C2H2-TYPE DOMAIN-CONTAINING PROTEIN"/>
    <property type="match status" value="1"/>
</dbReference>
<feature type="region of interest" description="Disordered" evidence="11">
    <location>
        <begin position="365"/>
        <end position="387"/>
    </location>
</feature>
<dbReference type="RefSeq" id="XP_007432696.1">
    <property type="nucleotide sequence ID" value="XM_007432634.3"/>
</dbReference>
<dbReference type="SMART" id="SM00355">
    <property type="entry name" value="ZnF_C2H2"/>
    <property type="match status" value="4"/>
</dbReference>
<feature type="compositionally biased region" description="Basic and acidic residues" evidence="11">
    <location>
        <begin position="539"/>
        <end position="552"/>
    </location>
</feature>
<sequence length="710" mass="80682">MKQQESTGPDQGRPEDAENLSCAVRLEYMADCLQGAASQEGQGEACKAMQQRWETQWQEFLRTLQPSHPGGGNPVMSEASPWEDPKAFLASFEQVAEACKWPKEDWTARLLPALCGEAEEAFQSLEPRDREDYWKVKAAILREEAIKMEVQRQHFRQFCCEEVEDPRRIHTQLQELCHQWLRPEKHTKEQILELLILEQFLASLPPDLQSWIRAGGADTCSQAVALVEDFLLNQQEDETRKWQEVCLGSLDVEEEQDLDPGHGQIYKEGEPSSSGEIGLLENGIKCPSHASSLLSLEGPEMDEAEQNEGPMSLQETGAPLQSAEQSLIQPGQRTMFWQVLQEENGNTDCLGGKNRNWIKMETSLYGGDEPEETSGTGENVSVEDEMQEERCDGRGWIKMENSQLGEIVLEEMPRTLADNSQWTIPATSNIHGPRWESQGKQGNKTSTKGKNEWRELSDDLTTAVEKNHTVQAEGGKGVLSKHGRNYHYRSGLAEMQEKPSTCYLDKHQGTPTAEPQAELLEARKDFHLADDSTGCLKSPPDEEPRKCPEDGKNGSSKKAVKRDQGIQTEGRRYQCAQCGKFFRHRQTLTKHQKIHTGEKLHECLACGKGFTSREPLLRHQRIHTGEKPYECSQCGKCFRQRVHLMCHQKTHTGEKPFKCPECGRNFSRRDKLIRHQRIHRGQRPYVHSEYGKSFDQKAALLKHQSLYEGH</sequence>
<dbReference type="SUPFAM" id="SSF47353">
    <property type="entry name" value="Retrovirus capsid dimerization domain-like"/>
    <property type="match status" value="1"/>
</dbReference>
<dbReference type="AlphaFoldDB" id="A0A9F2WC95"/>
<keyword evidence="7" id="KW-0805">Transcription regulation</keyword>
<organism evidence="14 15">
    <name type="scientific">Python bivittatus</name>
    <name type="common">Burmese python</name>
    <name type="synonym">Python molurus bivittatus</name>
    <dbReference type="NCBI Taxonomy" id="176946"/>
    <lineage>
        <taxon>Eukaryota</taxon>
        <taxon>Metazoa</taxon>
        <taxon>Chordata</taxon>
        <taxon>Craniata</taxon>
        <taxon>Vertebrata</taxon>
        <taxon>Euteleostomi</taxon>
        <taxon>Lepidosauria</taxon>
        <taxon>Squamata</taxon>
        <taxon>Bifurcata</taxon>
        <taxon>Unidentata</taxon>
        <taxon>Episquamata</taxon>
        <taxon>Toxicofera</taxon>
        <taxon>Serpentes</taxon>
        <taxon>Henophidia</taxon>
        <taxon>Pythonidae</taxon>
        <taxon>Python</taxon>
    </lineage>
</organism>
<feature type="domain" description="C2H2-type" evidence="12">
    <location>
        <begin position="601"/>
        <end position="628"/>
    </location>
</feature>
<dbReference type="Gene3D" id="3.30.160.60">
    <property type="entry name" value="Classic Zinc Finger"/>
    <property type="match status" value="5"/>
</dbReference>
<dbReference type="Pfam" id="PF00096">
    <property type="entry name" value="zf-C2H2"/>
    <property type="match status" value="3"/>
</dbReference>
<feature type="region of interest" description="Disordered" evidence="11">
    <location>
        <begin position="428"/>
        <end position="452"/>
    </location>
</feature>
<evidence type="ECO:0000259" key="12">
    <source>
        <dbReference type="PROSITE" id="PS50157"/>
    </source>
</evidence>
<dbReference type="FunFam" id="3.30.160.60:FF:002005">
    <property type="entry name" value="Zinc finger protein 200"/>
    <property type="match status" value="1"/>
</dbReference>
<dbReference type="GeneID" id="103057432"/>
<dbReference type="OrthoDB" id="9411774at2759"/>
<dbReference type="InterPro" id="IPR036236">
    <property type="entry name" value="Znf_C2H2_sf"/>
</dbReference>
<dbReference type="PROSITE" id="PS00028">
    <property type="entry name" value="ZINC_FINGER_C2H2_1"/>
    <property type="match status" value="4"/>
</dbReference>
<evidence type="ECO:0000256" key="1">
    <source>
        <dbReference type="ARBA" id="ARBA00004123"/>
    </source>
</evidence>
<dbReference type="SMART" id="SM00431">
    <property type="entry name" value="SCAN"/>
    <property type="match status" value="1"/>
</dbReference>
<evidence type="ECO:0000256" key="3">
    <source>
        <dbReference type="ARBA" id="ARBA00022723"/>
    </source>
</evidence>
<keyword evidence="5 10" id="KW-0863">Zinc-finger</keyword>
<keyword evidence="4" id="KW-0677">Repeat</keyword>
<evidence type="ECO:0000256" key="10">
    <source>
        <dbReference type="PROSITE-ProRule" id="PRU00042"/>
    </source>
</evidence>
<comment type="subcellular location">
    <subcellularLocation>
        <location evidence="1">Nucleus</location>
    </subcellularLocation>
</comment>
<reference evidence="15" key="1">
    <citation type="submission" date="2025-08" db="UniProtKB">
        <authorList>
            <consortium name="RefSeq"/>
        </authorList>
    </citation>
    <scope>IDENTIFICATION</scope>
    <source>
        <tissue evidence="15">Liver</tissue>
    </source>
</reference>
<feature type="region of interest" description="Disordered" evidence="11">
    <location>
        <begin position="257"/>
        <end position="280"/>
    </location>
</feature>
<comment type="similarity">
    <text evidence="2">Belongs to the krueppel C2H2-type zinc-finger protein family.</text>
</comment>
<dbReference type="InterPro" id="IPR013087">
    <property type="entry name" value="Znf_C2H2_type"/>
</dbReference>
<evidence type="ECO:0000256" key="4">
    <source>
        <dbReference type="ARBA" id="ARBA00022737"/>
    </source>
</evidence>
<dbReference type="FunFam" id="3.30.160.60:FF:000295">
    <property type="entry name" value="zinc finger protein 19"/>
    <property type="match status" value="1"/>
</dbReference>
<keyword evidence="8" id="KW-0804">Transcription</keyword>
<feature type="domain" description="C2H2-type" evidence="12">
    <location>
        <begin position="657"/>
        <end position="684"/>
    </location>
</feature>
<evidence type="ECO:0000259" key="13">
    <source>
        <dbReference type="PROSITE" id="PS50804"/>
    </source>
</evidence>
<evidence type="ECO:0000256" key="11">
    <source>
        <dbReference type="SAM" id="MobiDB-lite"/>
    </source>
</evidence>
<dbReference type="FunFam" id="1.10.4020.10:FF:000001">
    <property type="entry name" value="zinc finger protein 263 isoform X1"/>
    <property type="match status" value="1"/>
</dbReference>
<keyword evidence="6" id="KW-0862">Zinc</keyword>
<evidence type="ECO:0000256" key="7">
    <source>
        <dbReference type="ARBA" id="ARBA00023015"/>
    </source>
</evidence>
<evidence type="ECO:0000256" key="8">
    <source>
        <dbReference type="ARBA" id="ARBA00023163"/>
    </source>
</evidence>
<dbReference type="Gene3D" id="1.10.4020.10">
    <property type="entry name" value="DNA breaking-rejoining enzymes"/>
    <property type="match status" value="1"/>
</dbReference>
<feature type="domain" description="C2H2-type" evidence="12">
    <location>
        <begin position="573"/>
        <end position="600"/>
    </location>
</feature>
<evidence type="ECO:0000313" key="14">
    <source>
        <dbReference type="Proteomes" id="UP000695026"/>
    </source>
</evidence>
<dbReference type="FunFam" id="3.30.160.60:FF:000060">
    <property type="entry name" value="zinc finger protein 436"/>
    <property type="match status" value="1"/>
</dbReference>
<dbReference type="PANTHER" id="PTHR23226">
    <property type="entry name" value="ZINC FINGER AND SCAN DOMAIN-CONTAINING"/>
    <property type="match status" value="1"/>
</dbReference>
<evidence type="ECO:0000256" key="2">
    <source>
        <dbReference type="ARBA" id="ARBA00006991"/>
    </source>
</evidence>
<evidence type="ECO:0000256" key="6">
    <source>
        <dbReference type="ARBA" id="ARBA00022833"/>
    </source>
</evidence>
<dbReference type="InterPro" id="IPR038269">
    <property type="entry name" value="SCAN_sf"/>
</dbReference>
<dbReference type="GO" id="GO:0000981">
    <property type="term" value="F:DNA-binding transcription factor activity, RNA polymerase II-specific"/>
    <property type="evidence" value="ECO:0007669"/>
    <property type="project" value="TreeGrafter"/>
</dbReference>
<dbReference type="PROSITE" id="PS50157">
    <property type="entry name" value="ZINC_FINGER_C2H2_2"/>
    <property type="match status" value="4"/>
</dbReference>
<keyword evidence="3" id="KW-0479">Metal-binding</keyword>
<dbReference type="GO" id="GO:0008270">
    <property type="term" value="F:zinc ion binding"/>
    <property type="evidence" value="ECO:0007669"/>
    <property type="project" value="UniProtKB-KW"/>
</dbReference>
<keyword evidence="14" id="KW-1185">Reference proteome</keyword>
<feature type="region of interest" description="Disordered" evidence="11">
    <location>
        <begin position="530"/>
        <end position="566"/>
    </location>
</feature>
<keyword evidence="9" id="KW-0539">Nucleus</keyword>
<protein>
    <submittedName>
        <fullName evidence="15">Zinc finger protein 397-like</fullName>
    </submittedName>
</protein>
<dbReference type="CDD" id="cd07936">
    <property type="entry name" value="SCAN"/>
    <property type="match status" value="1"/>
</dbReference>
<feature type="domain" description="SCAN box" evidence="13">
    <location>
        <begin position="152"/>
        <end position="230"/>
    </location>
</feature>
<evidence type="ECO:0000256" key="9">
    <source>
        <dbReference type="ARBA" id="ARBA00023242"/>
    </source>
</evidence>
<dbReference type="Pfam" id="PF02023">
    <property type="entry name" value="SCAN"/>
    <property type="match status" value="1"/>
</dbReference>
<name>A0A9F2WC95_PYTBI</name>
<dbReference type="KEGG" id="pbi:103057432"/>
<dbReference type="SUPFAM" id="SSF57667">
    <property type="entry name" value="beta-beta-alpha zinc fingers"/>
    <property type="match status" value="3"/>
</dbReference>
<dbReference type="GO" id="GO:0000978">
    <property type="term" value="F:RNA polymerase II cis-regulatory region sequence-specific DNA binding"/>
    <property type="evidence" value="ECO:0007669"/>
    <property type="project" value="TreeGrafter"/>
</dbReference>
<dbReference type="InterPro" id="IPR003309">
    <property type="entry name" value="SCAN_dom"/>
</dbReference>
<evidence type="ECO:0000256" key="5">
    <source>
        <dbReference type="ARBA" id="ARBA00022771"/>
    </source>
</evidence>
<evidence type="ECO:0000313" key="15">
    <source>
        <dbReference type="RefSeq" id="XP_007432696.1"/>
    </source>
</evidence>
<proteinExistence type="inferred from homology"/>
<dbReference type="Proteomes" id="UP000695026">
    <property type="component" value="Unplaced"/>
</dbReference>
<dbReference type="PROSITE" id="PS50804">
    <property type="entry name" value="SCAN_BOX"/>
    <property type="match status" value="1"/>
</dbReference>
<accession>A0A9F2WC95</accession>
<dbReference type="OMA" id="VRLEYMA"/>
<gene>
    <name evidence="15" type="primary">LOC103057432</name>
</gene>
<feature type="domain" description="C2H2-type" evidence="12">
    <location>
        <begin position="629"/>
        <end position="656"/>
    </location>
</feature>
<feature type="compositionally biased region" description="Polar residues" evidence="11">
    <location>
        <begin position="438"/>
        <end position="448"/>
    </location>
</feature>
<dbReference type="GO" id="GO:0005634">
    <property type="term" value="C:nucleus"/>
    <property type="evidence" value="ECO:0007669"/>
    <property type="project" value="UniProtKB-SubCell"/>
</dbReference>
<dbReference type="FunFam" id="3.30.160.60:FF:002090">
    <property type="entry name" value="Zinc finger protein 473"/>
    <property type="match status" value="1"/>
</dbReference>